<feature type="compositionally biased region" description="Basic and acidic residues" evidence="12">
    <location>
        <begin position="174"/>
        <end position="187"/>
    </location>
</feature>
<keyword evidence="3 11" id="KW-0812">Transmembrane</keyword>
<dbReference type="GO" id="GO:0005783">
    <property type="term" value="C:endoplasmic reticulum"/>
    <property type="evidence" value="ECO:0007669"/>
    <property type="project" value="TreeGrafter"/>
</dbReference>
<dbReference type="AlphaFoldDB" id="A0AA38H9Q5"/>
<feature type="region of interest" description="Disordered" evidence="12">
    <location>
        <begin position="1"/>
        <end position="27"/>
    </location>
</feature>
<comment type="similarity">
    <text evidence="9">Belongs to the DHHC palmitoyltransferase family. PFA5 subfamily.</text>
</comment>
<protein>
    <recommendedName>
        <fullName evidence="11">Palmitoyltransferase</fullName>
        <ecNumber evidence="11">2.3.1.225</ecNumber>
    </recommendedName>
</protein>
<dbReference type="GO" id="GO:0006612">
    <property type="term" value="P:protein targeting to membrane"/>
    <property type="evidence" value="ECO:0007669"/>
    <property type="project" value="TreeGrafter"/>
</dbReference>
<evidence type="ECO:0000256" key="7">
    <source>
        <dbReference type="ARBA" id="ARBA00023288"/>
    </source>
</evidence>
<dbReference type="GO" id="GO:0019706">
    <property type="term" value="F:protein-cysteine S-palmitoyltransferase activity"/>
    <property type="evidence" value="ECO:0007669"/>
    <property type="project" value="UniProtKB-EC"/>
</dbReference>
<evidence type="ECO:0000256" key="10">
    <source>
        <dbReference type="ARBA" id="ARBA00048048"/>
    </source>
</evidence>
<feature type="transmembrane region" description="Helical" evidence="11">
    <location>
        <begin position="54"/>
        <end position="79"/>
    </location>
</feature>
<name>A0AA38H9Q5_9TREE</name>
<evidence type="ECO:0000256" key="5">
    <source>
        <dbReference type="ARBA" id="ARBA00023136"/>
    </source>
</evidence>
<dbReference type="Pfam" id="PF01529">
    <property type="entry name" value="DHHC"/>
    <property type="match status" value="1"/>
</dbReference>
<comment type="subcellular location">
    <subcellularLocation>
        <location evidence="1">Membrane</location>
        <topology evidence="1">Multi-pass membrane protein</topology>
    </subcellularLocation>
</comment>
<evidence type="ECO:0000256" key="4">
    <source>
        <dbReference type="ARBA" id="ARBA00022989"/>
    </source>
</evidence>
<proteinExistence type="inferred from homology"/>
<keyword evidence="8 11" id="KW-0012">Acyltransferase</keyword>
<evidence type="ECO:0000256" key="1">
    <source>
        <dbReference type="ARBA" id="ARBA00004141"/>
    </source>
</evidence>
<accession>A0AA38H9Q5</accession>
<gene>
    <name evidence="14" type="ORF">MKK02DRAFT_44888</name>
</gene>
<organism evidence="14 15">
    <name type="scientific">Dioszegia hungarica</name>
    <dbReference type="NCBI Taxonomy" id="4972"/>
    <lineage>
        <taxon>Eukaryota</taxon>
        <taxon>Fungi</taxon>
        <taxon>Dikarya</taxon>
        <taxon>Basidiomycota</taxon>
        <taxon>Agaricomycotina</taxon>
        <taxon>Tremellomycetes</taxon>
        <taxon>Tremellales</taxon>
        <taxon>Bulleribasidiaceae</taxon>
        <taxon>Dioszegia</taxon>
    </lineage>
</organism>
<dbReference type="Proteomes" id="UP001164286">
    <property type="component" value="Unassembled WGS sequence"/>
</dbReference>
<feature type="domain" description="Palmitoyltransferase DHHC" evidence="13">
    <location>
        <begin position="254"/>
        <end position="366"/>
    </location>
</feature>
<dbReference type="EMBL" id="JAKWFO010000005">
    <property type="protein sequence ID" value="KAI9636185.1"/>
    <property type="molecule type" value="Genomic_DNA"/>
</dbReference>
<feature type="transmembrane region" description="Helical" evidence="11">
    <location>
        <begin position="329"/>
        <end position="350"/>
    </location>
</feature>
<evidence type="ECO:0000256" key="8">
    <source>
        <dbReference type="ARBA" id="ARBA00023315"/>
    </source>
</evidence>
<evidence type="ECO:0000256" key="3">
    <source>
        <dbReference type="ARBA" id="ARBA00022692"/>
    </source>
</evidence>
<dbReference type="RefSeq" id="XP_052945962.1">
    <property type="nucleotide sequence ID" value="XM_053093133.1"/>
</dbReference>
<evidence type="ECO:0000256" key="11">
    <source>
        <dbReference type="RuleBase" id="RU079119"/>
    </source>
</evidence>
<dbReference type="GO" id="GO:0016020">
    <property type="term" value="C:membrane"/>
    <property type="evidence" value="ECO:0007669"/>
    <property type="project" value="UniProtKB-SubCell"/>
</dbReference>
<sequence length="469" mass="53102">MTDRSVHDGASAAPLNHRNSREGTRKRGRKPGIVQYFKEAYSPSRPDPWLNRKFAVGLLFAIAGWCFYVVVGRVCIPVFRGTSTSRFSVATAAGVLAGYVVIFLFLAWSYIRIITTGPGRAIDRVEQTAAPNENHTPFPQQPLQPLPAGDHQSNMLLNGIAPQPGLPSTYDGETAQRRTSDEEEGGAAREVSEFAPAINALHTVLSRQDPPDHHSSSGTLTSQTPQPVVAVGAKRKIPEWQTVERPLPYLHRGPRWCRFCQINKPDRTHHCRHCGTCILQFDHHCPWIGQCVGWANHKFFMTFNFWAIIYWFYHLILLVVYLTQAEVDGQVIGVVALSGLFGIFCFMMLLQHAYLILTGKSTVESFSGRDQQESETRHLNVVFGFWSHRKAKSLVRKKWKEDFGGTAVDERWQAGSRMDMWNREMGEKWYGWIFPLGRPLGDGMHFPSNPRFGPNGEWLKKKDWPKGVE</sequence>
<feature type="region of interest" description="Disordered" evidence="12">
    <location>
        <begin position="206"/>
        <end position="227"/>
    </location>
</feature>
<dbReference type="PANTHER" id="PTHR22883:SF23">
    <property type="entry name" value="PALMITOYLTRANSFERASE ZDHHC6"/>
    <property type="match status" value="1"/>
</dbReference>
<dbReference type="GO" id="GO:0005794">
    <property type="term" value="C:Golgi apparatus"/>
    <property type="evidence" value="ECO:0007669"/>
    <property type="project" value="TreeGrafter"/>
</dbReference>
<dbReference type="InterPro" id="IPR039859">
    <property type="entry name" value="PFA4/ZDH16/20/ERF2-like"/>
</dbReference>
<dbReference type="EC" id="2.3.1.225" evidence="11"/>
<keyword evidence="15" id="KW-1185">Reference proteome</keyword>
<evidence type="ECO:0000313" key="15">
    <source>
        <dbReference type="Proteomes" id="UP001164286"/>
    </source>
</evidence>
<evidence type="ECO:0000256" key="9">
    <source>
        <dbReference type="ARBA" id="ARBA00038298"/>
    </source>
</evidence>
<keyword evidence="2 11" id="KW-0808">Transferase</keyword>
<reference evidence="14" key="1">
    <citation type="journal article" date="2022" name="G3 (Bethesda)">
        <title>High quality genome of the basidiomycete yeast Dioszegia hungarica PDD-24b-2 isolated from cloud water.</title>
        <authorList>
            <person name="Jarrige D."/>
            <person name="Haridas S."/>
            <person name="Bleykasten-Grosshans C."/>
            <person name="Joly M."/>
            <person name="Nadalig T."/>
            <person name="Sancelme M."/>
            <person name="Vuilleumier S."/>
            <person name="Grigoriev I.V."/>
            <person name="Amato P."/>
            <person name="Bringel F."/>
        </authorList>
    </citation>
    <scope>NUCLEOTIDE SEQUENCE</scope>
    <source>
        <strain evidence="14">PDD-24b-2</strain>
    </source>
</reference>
<evidence type="ECO:0000256" key="6">
    <source>
        <dbReference type="ARBA" id="ARBA00023139"/>
    </source>
</evidence>
<evidence type="ECO:0000259" key="13">
    <source>
        <dbReference type="Pfam" id="PF01529"/>
    </source>
</evidence>
<comment type="domain">
    <text evidence="11">The DHHC domain is required for palmitoyltransferase activity.</text>
</comment>
<keyword evidence="6" id="KW-0564">Palmitate</keyword>
<dbReference type="PANTHER" id="PTHR22883">
    <property type="entry name" value="ZINC FINGER DHHC DOMAIN CONTAINING PROTEIN"/>
    <property type="match status" value="1"/>
</dbReference>
<comment type="caution">
    <text evidence="14">The sequence shown here is derived from an EMBL/GenBank/DDBJ whole genome shotgun (WGS) entry which is preliminary data.</text>
</comment>
<keyword evidence="7" id="KW-0449">Lipoprotein</keyword>
<keyword evidence="5 11" id="KW-0472">Membrane</keyword>
<evidence type="ECO:0000313" key="14">
    <source>
        <dbReference type="EMBL" id="KAI9636185.1"/>
    </source>
</evidence>
<feature type="compositionally biased region" description="Polar residues" evidence="12">
    <location>
        <begin position="216"/>
        <end position="226"/>
    </location>
</feature>
<evidence type="ECO:0000256" key="12">
    <source>
        <dbReference type="SAM" id="MobiDB-lite"/>
    </source>
</evidence>
<dbReference type="GeneID" id="77732338"/>
<dbReference type="PROSITE" id="PS50216">
    <property type="entry name" value="DHHC"/>
    <property type="match status" value="1"/>
</dbReference>
<feature type="transmembrane region" description="Helical" evidence="11">
    <location>
        <begin position="91"/>
        <end position="111"/>
    </location>
</feature>
<evidence type="ECO:0000256" key="2">
    <source>
        <dbReference type="ARBA" id="ARBA00022679"/>
    </source>
</evidence>
<feature type="transmembrane region" description="Helical" evidence="11">
    <location>
        <begin position="303"/>
        <end position="323"/>
    </location>
</feature>
<feature type="region of interest" description="Disordered" evidence="12">
    <location>
        <begin position="131"/>
        <end position="187"/>
    </location>
</feature>
<keyword evidence="4 11" id="KW-1133">Transmembrane helix</keyword>
<dbReference type="InterPro" id="IPR001594">
    <property type="entry name" value="Palmitoyltrfase_DHHC"/>
</dbReference>
<comment type="catalytic activity">
    <reaction evidence="10 11">
        <text>L-cysteinyl-[protein] + hexadecanoyl-CoA = S-hexadecanoyl-L-cysteinyl-[protein] + CoA</text>
        <dbReference type="Rhea" id="RHEA:36683"/>
        <dbReference type="Rhea" id="RHEA-COMP:10131"/>
        <dbReference type="Rhea" id="RHEA-COMP:11032"/>
        <dbReference type="ChEBI" id="CHEBI:29950"/>
        <dbReference type="ChEBI" id="CHEBI:57287"/>
        <dbReference type="ChEBI" id="CHEBI:57379"/>
        <dbReference type="ChEBI" id="CHEBI:74151"/>
        <dbReference type="EC" id="2.3.1.225"/>
    </reaction>
</comment>